<dbReference type="Gene3D" id="3.90.1340.10">
    <property type="entry name" value="Phage tail collar domain"/>
    <property type="match status" value="1"/>
</dbReference>
<reference evidence="2" key="1">
    <citation type="submission" date="2020-04" db="EMBL/GenBank/DDBJ databases">
        <title>Deep metagenomics examines the oral microbiome during advanced dental caries in children, revealing novel taxa and co-occurrences with host molecules.</title>
        <authorList>
            <person name="Baker J.L."/>
            <person name="Morton J.T."/>
            <person name="Dinis M."/>
            <person name="Alvarez R."/>
            <person name="Tran N.C."/>
            <person name="Knight R."/>
            <person name="Edlund A."/>
        </authorList>
    </citation>
    <scope>NUCLEOTIDE SEQUENCE</scope>
    <source>
        <strain evidence="2">JCVI_32_bin.62</strain>
    </source>
</reference>
<proteinExistence type="predicted"/>
<protein>
    <submittedName>
        <fullName evidence="2">Tail fiber protein</fullName>
    </submittedName>
</protein>
<gene>
    <name evidence="2" type="ORF">HXM80_02295</name>
</gene>
<evidence type="ECO:0000313" key="3">
    <source>
        <dbReference type="Proteomes" id="UP000780345"/>
    </source>
</evidence>
<comment type="caution">
    <text evidence="2">The sequence shown here is derived from an EMBL/GenBank/DDBJ whole genome shotgun (WGS) entry which is preliminary data.</text>
</comment>
<dbReference type="Proteomes" id="UP000780345">
    <property type="component" value="Unassembled WGS sequence"/>
</dbReference>
<evidence type="ECO:0000259" key="1">
    <source>
        <dbReference type="Pfam" id="PF07484"/>
    </source>
</evidence>
<dbReference type="EMBL" id="JABZQQ010000010">
    <property type="protein sequence ID" value="MBF1264522.1"/>
    <property type="molecule type" value="Genomic_DNA"/>
</dbReference>
<dbReference type="AlphaFoldDB" id="A0A930GTI2"/>
<evidence type="ECO:0000313" key="2">
    <source>
        <dbReference type="EMBL" id="MBF1264522.1"/>
    </source>
</evidence>
<dbReference type="InterPro" id="IPR011083">
    <property type="entry name" value="Phage_tail_collar_dom"/>
</dbReference>
<name>A0A930GTI2_NEISI</name>
<dbReference type="InterPro" id="IPR037053">
    <property type="entry name" value="Phage_tail_collar_dom_sf"/>
</dbReference>
<feature type="domain" description="Phage tail collar" evidence="1">
    <location>
        <begin position="228"/>
        <end position="285"/>
    </location>
</feature>
<accession>A0A930GTI2</accession>
<sequence>MYPIETSDNLFRDGNGTSELGTVLPAWWLNQVQAELIGILDAAKLLPEKNNQNQVRRAIEKLISDEVGKIQEANNQADGGNVKTTGNQNVNGMKTFLAELKAANGLSVSDTKALLDSGNMLNFGANANGGYLLNKKSGKELRLANNGSLLYDGSDVITARKVSHNPDDYTVATVPSSFALNKAFDNSIKRGGAIGLGGTAHQIAIGWDKRGLIAKVDSDILNVGVPPGFILYTSANVVPFGWLKANGAAVSRTDFAQLFAAIGTSYGAGDGRTTFNLPDIRAEFIRGWDDGKGVDLGRTLGSLQEDQMRSHSHVYRRGHIANTVDWERIEASGDRNATLYDGDGRFDDGGDRVTTAMHGGAETRPRNISLPALIKI</sequence>
<organism evidence="2 3">
    <name type="scientific">Neisseria sicca</name>
    <dbReference type="NCBI Taxonomy" id="490"/>
    <lineage>
        <taxon>Bacteria</taxon>
        <taxon>Pseudomonadati</taxon>
        <taxon>Pseudomonadota</taxon>
        <taxon>Betaproteobacteria</taxon>
        <taxon>Neisseriales</taxon>
        <taxon>Neisseriaceae</taxon>
        <taxon>Neisseria</taxon>
    </lineage>
</organism>
<dbReference type="SUPFAM" id="SSF88874">
    <property type="entry name" value="Receptor-binding domain of short tail fibre protein gp12"/>
    <property type="match status" value="1"/>
</dbReference>
<dbReference type="Pfam" id="PF07484">
    <property type="entry name" value="Collar"/>
    <property type="match status" value="1"/>
</dbReference>